<feature type="region of interest" description="Disordered" evidence="6">
    <location>
        <begin position="392"/>
        <end position="471"/>
    </location>
</feature>
<keyword evidence="1" id="KW-0808">Transferase</keyword>
<dbReference type="Proteomes" id="UP000612055">
    <property type="component" value="Unassembled WGS sequence"/>
</dbReference>
<dbReference type="GO" id="GO:0005524">
    <property type="term" value="F:ATP binding"/>
    <property type="evidence" value="ECO:0007669"/>
    <property type="project" value="UniProtKB-UniRule"/>
</dbReference>
<feature type="binding site" evidence="5">
    <location>
        <position position="49"/>
    </location>
    <ligand>
        <name>ATP</name>
        <dbReference type="ChEBI" id="CHEBI:30616"/>
    </ligand>
</feature>
<dbReference type="Gene3D" id="3.30.200.20">
    <property type="entry name" value="Phosphorylase Kinase, domain 1"/>
    <property type="match status" value="1"/>
</dbReference>
<keyword evidence="9" id="KW-1185">Reference proteome</keyword>
<name>A0A835Y8D4_9CHLO</name>
<dbReference type="PROSITE" id="PS00108">
    <property type="entry name" value="PROTEIN_KINASE_ST"/>
    <property type="match status" value="1"/>
</dbReference>
<organism evidence="8 9">
    <name type="scientific">Edaphochlamys debaryana</name>
    <dbReference type="NCBI Taxonomy" id="47281"/>
    <lineage>
        <taxon>Eukaryota</taxon>
        <taxon>Viridiplantae</taxon>
        <taxon>Chlorophyta</taxon>
        <taxon>core chlorophytes</taxon>
        <taxon>Chlorophyceae</taxon>
        <taxon>CS clade</taxon>
        <taxon>Chlamydomonadales</taxon>
        <taxon>Chlamydomonadales incertae sedis</taxon>
        <taxon>Edaphochlamys</taxon>
    </lineage>
</organism>
<comment type="caution">
    <text evidence="8">The sequence shown here is derived from an EMBL/GenBank/DDBJ whole genome shotgun (WGS) entry which is preliminary data.</text>
</comment>
<keyword evidence="4 5" id="KW-0067">ATP-binding</keyword>
<dbReference type="OrthoDB" id="1711006at2759"/>
<dbReference type="InterPro" id="IPR011009">
    <property type="entry name" value="Kinase-like_dom_sf"/>
</dbReference>
<dbReference type="Gene3D" id="1.10.510.10">
    <property type="entry name" value="Transferase(Phosphotransferase) domain 1"/>
    <property type="match status" value="1"/>
</dbReference>
<protein>
    <recommendedName>
        <fullName evidence="7">Protein kinase domain-containing protein</fullName>
    </recommendedName>
</protein>
<dbReference type="PROSITE" id="PS50011">
    <property type="entry name" value="PROTEIN_KINASE_DOM"/>
    <property type="match status" value="1"/>
</dbReference>
<evidence type="ECO:0000256" key="3">
    <source>
        <dbReference type="ARBA" id="ARBA00022777"/>
    </source>
</evidence>
<dbReference type="InterPro" id="IPR008271">
    <property type="entry name" value="Ser/Thr_kinase_AS"/>
</dbReference>
<feature type="compositionally biased region" description="Low complexity" evidence="6">
    <location>
        <begin position="413"/>
        <end position="438"/>
    </location>
</feature>
<dbReference type="AlphaFoldDB" id="A0A835Y8D4"/>
<evidence type="ECO:0000256" key="5">
    <source>
        <dbReference type="PROSITE-ProRule" id="PRU10141"/>
    </source>
</evidence>
<dbReference type="PROSITE" id="PS00107">
    <property type="entry name" value="PROTEIN_KINASE_ATP"/>
    <property type="match status" value="1"/>
</dbReference>
<dbReference type="PANTHER" id="PTHR44329:SF214">
    <property type="entry name" value="PROTEIN KINASE DOMAIN-CONTAINING PROTEIN"/>
    <property type="match status" value="1"/>
</dbReference>
<feature type="compositionally biased region" description="Low complexity" evidence="6">
    <location>
        <begin position="456"/>
        <end position="471"/>
    </location>
</feature>
<evidence type="ECO:0000256" key="4">
    <source>
        <dbReference type="ARBA" id="ARBA00022840"/>
    </source>
</evidence>
<sequence>MPAMDPDSVVECQPREVLSGLCLSNKELGRGSYGIVHAGTFRGIPCAVKVMVAPSLDQPALRELLLGPSISHPNLVATYTSRTARMTDGFFDFLEANSLGIPPRDASDRPAAAEGRRLPRMLQPIPMLSGDGFGDPCVMIAEGGDSLLVLHRILHGLKALVDQRVVVIVQEVCDRTNLMNAIAKGLFQPAAAWSVRLARRALLRTAAEVARGLLHLHDAGVVHGDLKPANVLLHSSRLDRRGFTAKLADFGLSHVLPVAATSMSADDCWGSVAYMRCEAFAGRVTRASDVWAVGIILYEMLYGERPYLGLSAAEVAIGVRTGGLTLLWPAHLPDSAGIISLGQSCMKWDPAQRPTLDELLVHLVAVEQCIRAEALLGPEAVNASLRDYLRQGTDPLVNPQTPNPPGDSPPRGPLSASADPSAAAAATAAAAPAAPPGAVRQSGGAGTSADDVASRQPVQQPAATAVAPGPGSFELATTSSTLNRILSAVQVQLDSTLAATAASASGGSAAAVPAAAAAQRTPAQMLLVPYPPPQGQMPDRRPWQGPVQGQGQGRGQVQATPMGILADPIRIIDGALVRSP</sequence>
<evidence type="ECO:0000313" key="9">
    <source>
        <dbReference type="Proteomes" id="UP000612055"/>
    </source>
</evidence>
<reference evidence="8" key="1">
    <citation type="journal article" date="2020" name="bioRxiv">
        <title>Comparative genomics of Chlamydomonas.</title>
        <authorList>
            <person name="Craig R.J."/>
            <person name="Hasan A.R."/>
            <person name="Ness R.W."/>
            <person name="Keightley P.D."/>
        </authorList>
    </citation>
    <scope>NUCLEOTIDE SEQUENCE</scope>
    <source>
        <strain evidence="8">CCAP 11/70</strain>
    </source>
</reference>
<evidence type="ECO:0000259" key="7">
    <source>
        <dbReference type="PROSITE" id="PS50011"/>
    </source>
</evidence>
<evidence type="ECO:0000256" key="2">
    <source>
        <dbReference type="ARBA" id="ARBA00022741"/>
    </source>
</evidence>
<feature type="compositionally biased region" description="Pro residues" evidence="6">
    <location>
        <begin position="401"/>
        <end position="412"/>
    </location>
</feature>
<dbReference type="GO" id="GO:0004674">
    <property type="term" value="F:protein serine/threonine kinase activity"/>
    <property type="evidence" value="ECO:0007669"/>
    <property type="project" value="TreeGrafter"/>
</dbReference>
<dbReference type="InterPro" id="IPR000719">
    <property type="entry name" value="Prot_kinase_dom"/>
</dbReference>
<evidence type="ECO:0000313" key="8">
    <source>
        <dbReference type="EMBL" id="KAG2496882.1"/>
    </source>
</evidence>
<dbReference type="InterPro" id="IPR017441">
    <property type="entry name" value="Protein_kinase_ATP_BS"/>
</dbReference>
<dbReference type="EMBL" id="JAEHOE010000017">
    <property type="protein sequence ID" value="KAG2496882.1"/>
    <property type="molecule type" value="Genomic_DNA"/>
</dbReference>
<accession>A0A835Y8D4</accession>
<feature type="domain" description="Protein kinase" evidence="7">
    <location>
        <begin position="22"/>
        <end position="365"/>
    </location>
</feature>
<dbReference type="InterPro" id="IPR051681">
    <property type="entry name" value="Ser/Thr_Kinases-Pseudokinases"/>
</dbReference>
<dbReference type="SMART" id="SM00220">
    <property type="entry name" value="S_TKc"/>
    <property type="match status" value="1"/>
</dbReference>
<keyword evidence="3" id="KW-0418">Kinase</keyword>
<dbReference type="Pfam" id="PF00069">
    <property type="entry name" value="Pkinase"/>
    <property type="match status" value="1"/>
</dbReference>
<dbReference type="SUPFAM" id="SSF56112">
    <property type="entry name" value="Protein kinase-like (PK-like)"/>
    <property type="match status" value="1"/>
</dbReference>
<keyword evidence="2 5" id="KW-0547">Nucleotide-binding</keyword>
<dbReference type="PANTHER" id="PTHR44329">
    <property type="entry name" value="SERINE/THREONINE-PROTEIN KINASE TNNI3K-RELATED"/>
    <property type="match status" value="1"/>
</dbReference>
<gene>
    <name evidence="8" type="ORF">HYH03_005281</name>
</gene>
<evidence type="ECO:0000256" key="1">
    <source>
        <dbReference type="ARBA" id="ARBA00022679"/>
    </source>
</evidence>
<evidence type="ECO:0000256" key="6">
    <source>
        <dbReference type="SAM" id="MobiDB-lite"/>
    </source>
</evidence>
<proteinExistence type="predicted"/>